<dbReference type="AlphaFoldDB" id="A0A1M5T361"/>
<evidence type="ECO:0000256" key="1">
    <source>
        <dbReference type="SAM" id="Phobius"/>
    </source>
</evidence>
<dbReference type="PANTHER" id="PTHR33490">
    <property type="entry name" value="BLR5614 PROTEIN-RELATED"/>
    <property type="match status" value="1"/>
</dbReference>
<dbReference type="PANTHER" id="PTHR33490:SF3">
    <property type="entry name" value="CONSERVED INTEGRAL MEMBRANE PROTEIN"/>
    <property type="match status" value="1"/>
</dbReference>
<dbReference type="Pfam" id="PF01841">
    <property type="entry name" value="Transglut_core"/>
    <property type="match status" value="1"/>
</dbReference>
<dbReference type="EMBL" id="FQXS01000002">
    <property type="protein sequence ID" value="SHH45181.1"/>
    <property type="molecule type" value="Genomic_DNA"/>
</dbReference>
<keyword evidence="4" id="KW-1185">Reference proteome</keyword>
<evidence type="ECO:0000313" key="3">
    <source>
        <dbReference type="EMBL" id="SHH45181.1"/>
    </source>
</evidence>
<keyword evidence="1" id="KW-0812">Transmembrane</keyword>
<reference evidence="3 4" key="1">
    <citation type="submission" date="2016-11" db="EMBL/GenBank/DDBJ databases">
        <authorList>
            <person name="Jaros S."/>
            <person name="Januszkiewicz K."/>
            <person name="Wedrychowicz H."/>
        </authorList>
    </citation>
    <scope>NUCLEOTIDE SEQUENCE [LARGE SCALE GENOMIC DNA]</scope>
    <source>
        <strain evidence="3 4">DSM 9705</strain>
    </source>
</reference>
<evidence type="ECO:0000313" key="4">
    <source>
        <dbReference type="Proteomes" id="UP000184139"/>
    </source>
</evidence>
<evidence type="ECO:0000259" key="2">
    <source>
        <dbReference type="SMART" id="SM00460"/>
    </source>
</evidence>
<dbReference type="InterPro" id="IPR038765">
    <property type="entry name" value="Papain-like_cys_pep_sf"/>
</dbReference>
<dbReference type="InterPro" id="IPR002931">
    <property type="entry name" value="Transglutaminase-like"/>
</dbReference>
<sequence length="489" mass="54401">MRPRSTIRAIPLVKAVICVVWLLLFVILLQRDSFVRTISSRENAVLEQARHTAYQGIYFKDRKIGYVQHHSIPADDDTVAVSQRAVMDLTISGQSHPIDLDLRATVDQSSRLLDFHFNFSSPFYRMEATGEVSGATVSFTLDTGNSIIKDRITLPDPPLLPTSRRAYLLSQDMTVGEKIRVPWFDPLSLTAKTSLVEYRGREKTLINQRVYPLHRFTELFAGVRVNVWLDDDGSVVKEESPAGFVFIREPEFKAKMVDGRGQDLLAGVSIQITGTMPDLIGREEMRYRLKLPEEGDFDLSSGRQDFVAPILTVRRERLPNSGSSASGPCDDADRELQASPYIQSDAEEIITLSREITAGASSPMAQATALADWVFDNLEKRPVIGIPDALSTLKARIGDCNEHASLFAALARAAGIPTKIAVGVVWQQNAFYYHAWNEVCIGGTWISLDTTTNQLPADLTHLKFVEGELQEQIRIGSLLNNLAIQPLSD</sequence>
<dbReference type="Gene3D" id="3.10.620.30">
    <property type="match status" value="1"/>
</dbReference>
<feature type="domain" description="Transglutaminase-like" evidence="2">
    <location>
        <begin position="392"/>
        <end position="452"/>
    </location>
</feature>
<dbReference type="RefSeq" id="WP_073373310.1">
    <property type="nucleotide sequence ID" value="NZ_FQXS01000002.1"/>
</dbReference>
<keyword evidence="1" id="KW-1133">Transmembrane helix</keyword>
<organism evidence="3 4">
    <name type="scientific">Desulfofustis glycolicus DSM 9705</name>
    <dbReference type="NCBI Taxonomy" id="1121409"/>
    <lineage>
        <taxon>Bacteria</taxon>
        <taxon>Pseudomonadati</taxon>
        <taxon>Thermodesulfobacteriota</taxon>
        <taxon>Desulfobulbia</taxon>
        <taxon>Desulfobulbales</taxon>
        <taxon>Desulfocapsaceae</taxon>
        <taxon>Desulfofustis</taxon>
    </lineage>
</organism>
<feature type="transmembrane region" description="Helical" evidence="1">
    <location>
        <begin position="12"/>
        <end position="29"/>
    </location>
</feature>
<dbReference type="SMART" id="SM00460">
    <property type="entry name" value="TGc"/>
    <property type="match status" value="1"/>
</dbReference>
<dbReference type="STRING" id="1121409.SAMN02745124_00577"/>
<dbReference type="SUPFAM" id="SSF54001">
    <property type="entry name" value="Cysteine proteinases"/>
    <property type="match status" value="1"/>
</dbReference>
<dbReference type="Proteomes" id="UP000184139">
    <property type="component" value="Unassembled WGS sequence"/>
</dbReference>
<accession>A0A1M5T361</accession>
<dbReference type="OrthoDB" id="9790856at2"/>
<protein>
    <submittedName>
        <fullName evidence="3">Transglutaminase-like superfamily protein</fullName>
    </submittedName>
</protein>
<keyword evidence="1" id="KW-0472">Membrane</keyword>
<gene>
    <name evidence="3" type="ORF">SAMN02745124_00577</name>
</gene>
<name>A0A1M5T361_9BACT</name>
<proteinExistence type="predicted"/>